<dbReference type="Gene3D" id="3.40.50.1820">
    <property type="entry name" value="alpha/beta hydrolase"/>
    <property type="match status" value="1"/>
</dbReference>
<proteinExistence type="predicted"/>
<dbReference type="InterPro" id="IPR029058">
    <property type="entry name" value="AB_hydrolase_fold"/>
</dbReference>
<keyword evidence="2" id="KW-1185">Reference proteome</keyword>
<evidence type="ECO:0000313" key="2">
    <source>
        <dbReference type="Proteomes" id="UP001333996"/>
    </source>
</evidence>
<evidence type="ECO:0000313" key="1">
    <source>
        <dbReference type="EMBL" id="MED7827078.1"/>
    </source>
</evidence>
<protein>
    <recommendedName>
        <fullName evidence="3">Alpha/beta hydrolase</fullName>
    </recommendedName>
</protein>
<dbReference type="Proteomes" id="UP001333996">
    <property type="component" value="Unassembled WGS sequence"/>
</dbReference>
<dbReference type="EMBL" id="JAYWVC010000202">
    <property type="protein sequence ID" value="MED7827078.1"/>
    <property type="molecule type" value="Genomic_DNA"/>
</dbReference>
<sequence length="101" mass="10795">MESLVEDILATDPAVRAGIARSIAEGRFADEVALVERLNRPLAVLHGGGEQFVNLAYLEALTAPTLWRGAVQVVPGAGHAVQVDRPELLADLLDAFVRDLP</sequence>
<organism evidence="1 2">
    <name type="scientific">Streptomyces chiangmaiensis</name>
    <dbReference type="NCBI Taxonomy" id="766497"/>
    <lineage>
        <taxon>Bacteria</taxon>
        <taxon>Bacillati</taxon>
        <taxon>Actinomycetota</taxon>
        <taxon>Actinomycetes</taxon>
        <taxon>Kitasatosporales</taxon>
        <taxon>Streptomycetaceae</taxon>
        <taxon>Streptomyces</taxon>
    </lineage>
</organism>
<reference evidence="1" key="1">
    <citation type="submission" date="2024-01" db="EMBL/GenBank/DDBJ databases">
        <title>First draft genome sequence data of TA4-1, the type strain of Gram-positive actinobacterium Streptomyces chiangmaiensis.</title>
        <authorList>
            <person name="Yasawong M."/>
            <person name="Nantapong N."/>
        </authorList>
    </citation>
    <scope>NUCLEOTIDE SEQUENCE</scope>
    <source>
        <strain evidence="1">TA4-1</strain>
    </source>
</reference>
<name>A0ABU7FTB8_9ACTN</name>
<dbReference type="RefSeq" id="WP_329511465.1">
    <property type="nucleotide sequence ID" value="NZ_BAAAYZ010000262.1"/>
</dbReference>
<gene>
    <name evidence="1" type="ORF">VXC91_35440</name>
</gene>
<comment type="caution">
    <text evidence="1">The sequence shown here is derived from an EMBL/GenBank/DDBJ whole genome shotgun (WGS) entry which is preliminary data.</text>
</comment>
<dbReference type="SUPFAM" id="SSF53474">
    <property type="entry name" value="alpha/beta-Hydrolases"/>
    <property type="match status" value="1"/>
</dbReference>
<evidence type="ECO:0008006" key="3">
    <source>
        <dbReference type="Google" id="ProtNLM"/>
    </source>
</evidence>
<accession>A0ABU7FTB8</accession>